<name>A8PSE9_MALGO</name>
<feature type="region of interest" description="Disordered" evidence="1">
    <location>
        <begin position="22"/>
        <end position="48"/>
    </location>
</feature>
<accession>A8PSE9</accession>
<organism evidence="2 3">
    <name type="scientific">Malassezia globosa (strain ATCC MYA-4612 / CBS 7966)</name>
    <name type="common">Dandruff-associated fungus</name>
    <dbReference type="NCBI Taxonomy" id="425265"/>
    <lineage>
        <taxon>Eukaryota</taxon>
        <taxon>Fungi</taxon>
        <taxon>Dikarya</taxon>
        <taxon>Basidiomycota</taxon>
        <taxon>Ustilaginomycotina</taxon>
        <taxon>Malasseziomycetes</taxon>
        <taxon>Malasseziales</taxon>
        <taxon>Malasseziaceae</taxon>
        <taxon>Malassezia</taxon>
    </lineage>
</organism>
<feature type="region of interest" description="Disordered" evidence="1">
    <location>
        <begin position="77"/>
        <end position="116"/>
    </location>
</feature>
<dbReference type="Proteomes" id="UP000008837">
    <property type="component" value="Unassembled WGS sequence"/>
</dbReference>
<dbReference type="GeneID" id="5856776"/>
<feature type="compositionally biased region" description="Basic and acidic residues" evidence="1">
    <location>
        <begin position="27"/>
        <end position="48"/>
    </location>
</feature>
<comment type="caution">
    <text evidence="2">The sequence shown here is derived from an EMBL/GenBank/DDBJ whole genome shotgun (WGS) entry which is preliminary data.</text>
</comment>
<proteinExistence type="predicted"/>
<evidence type="ECO:0000256" key="1">
    <source>
        <dbReference type="SAM" id="MobiDB-lite"/>
    </source>
</evidence>
<dbReference type="AlphaFoldDB" id="A8PSE9"/>
<protein>
    <recommendedName>
        <fullName evidence="4">ER membrane protein complex subunit 10</fullName>
    </recommendedName>
</protein>
<dbReference type="VEuPathDB" id="FungiDB:MGL_0245"/>
<dbReference type="EMBL" id="AAYY01000001">
    <property type="protein sequence ID" value="EDP45256.1"/>
    <property type="molecule type" value="Genomic_DNA"/>
</dbReference>
<gene>
    <name evidence="2" type="ORF">MGL_0245</name>
</gene>
<keyword evidence="3" id="KW-1185">Reference proteome</keyword>
<dbReference type="STRING" id="425265.A8PSE9"/>
<reference evidence="2 3" key="1">
    <citation type="journal article" date="2007" name="Proc. Natl. Acad. Sci. U.S.A.">
        <title>Dandruff-associated Malassezia genomes reveal convergent and divergent virulence traits shared with plant and human fungal pathogens.</title>
        <authorList>
            <person name="Xu J."/>
            <person name="Saunders C.W."/>
            <person name="Hu P."/>
            <person name="Grant R.A."/>
            <person name="Boekhout T."/>
            <person name="Kuramae E.E."/>
            <person name="Kronstad J.W."/>
            <person name="Deangelis Y.M."/>
            <person name="Reeder N.L."/>
            <person name="Johnstone K.R."/>
            <person name="Leland M."/>
            <person name="Fieno A.M."/>
            <person name="Begley W.M."/>
            <person name="Sun Y."/>
            <person name="Lacey M.P."/>
            <person name="Chaudhary T."/>
            <person name="Keough T."/>
            <person name="Chu L."/>
            <person name="Sears R."/>
            <person name="Yuan B."/>
            <person name="Dawson T.L.Jr."/>
        </authorList>
    </citation>
    <scope>NUCLEOTIDE SEQUENCE [LARGE SCALE GENOMIC DNA]</scope>
    <source>
        <strain evidence="3">ATCC MYA-4612 / CBS 7966</strain>
    </source>
</reference>
<sequence>MPAFYPVTFATELRLMLPETMTTTIELPKRNETTTNSKKSDDKKTKEAPKNLVEFLQRYWIYLLPLLVLFVMPAAEPAPEPEKDNGSAAHVQQGRVKAGPAAGGGKGSRNHGKAPK</sequence>
<dbReference type="KEGG" id="mgl:MGL_0245"/>
<evidence type="ECO:0000313" key="2">
    <source>
        <dbReference type="EMBL" id="EDP45256.1"/>
    </source>
</evidence>
<evidence type="ECO:0000313" key="3">
    <source>
        <dbReference type="Proteomes" id="UP000008837"/>
    </source>
</evidence>
<evidence type="ECO:0008006" key="4">
    <source>
        <dbReference type="Google" id="ProtNLM"/>
    </source>
</evidence>
<dbReference type="OrthoDB" id="1894652at2759"/>
<dbReference type="RefSeq" id="XP_001732470.1">
    <property type="nucleotide sequence ID" value="XM_001732418.1"/>
</dbReference>
<dbReference type="InParanoid" id="A8PSE9"/>